<dbReference type="AlphaFoldDB" id="A0AA88U923"/>
<gene>
    <name evidence="2" type="ORF">RJ640_014001</name>
</gene>
<name>A0AA88U923_9ASTE</name>
<evidence type="ECO:0000313" key="2">
    <source>
        <dbReference type="EMBL" id="KAK2975420.1"/>
    </source>
</evidence>
<dbReference type="InterPro" id="IPR007021">
    <property type="entry name" value="DUF659"/>
</dbReference>
<protein>
    <recommendedName>
        <fullName evidence="1">DUF659 domain-containing protein</fullName>
    </recommendedName>
</protein>
<dbReference type="EMBL" id="JAVXUO010002198">
    <property type="protein sequence ID" value="KAK2975420.1"/>
    <property type="molecule type" value="Genomic_DNA"/>
</dbReference>
<accession>A0AA88U923</accession>
<evidence type="ECO:0000259" key="1">
    <source>
        <dbReference type="Pfam" id="PF04937"/>
    </source>
</evidence>
<dbReference type="Pfam" id="PF04937">
    <property type="entry name" value="DUF659"/>
    <property type="match status" value="1"/>
</dbReference>
<organism evidence="2 3">
    <name type="scientific">Escallonia rubra</name>
    <dbReference type="NCBI Taxonomy" id="112253"/>
    <lineage>
        <taxon>Eukaryota</taxon>
        <taxon>Viridiplantae</taxon>
        <taxon>Streptophyta</taxon>
        <taxon>Embryophyta</taxon>
        <taxon>Tracheophyta</taxon>
        <taxon>Spermatophyta</taxon>
        <taxon>Magnoliopsida</taxon>
        <taxon>eudicotyledons</taxon>
        <taxon>Gunneridae</taxon>
        <taxon>Pentapetalae</taxon>
        <taxon>asterids</taxon>
        <taxon>campanulids</taxon>
        <taxon>Escalloniales</taxon>
        <taxon>Escalloniaceae</taxon>
        <taxon>Escallonia</taxon>
    </lineage>
</organism>
<feature type="domain" description="DUF659" evidence="1">
    <location>
        <begin position="19"/>
        <end position="100"/>
    </location>
</feature>
<evidence type="ECO:0000313" key="3">
    <source>
        <dbReference type="Proteomes" id="UP001187471"/>
    </source>
</evidence>
<sequence>MHDKRLWIITNDDSEDIALSADSAGNTEKKKGKKVAVPNKRKKGTMFLKSVDASGLTKDADTLYGIFNEVVQLIGSTYIVQFITDNEATYKAVGKRVINARWDKQLSSPLHSAGCYLNPGIFFKPSFKKQEEVTRGLLSTITALVPDDYMQDLISSQLEEYKQAMGDFGMAIVVRQREKLNLEALDPVSLDNIDVLADWVSEEESVITQEDLDNDGGWDVLQPEPIGVNLEDEEVHYEDEEDALHDIPSQYDWEFGWERDPYHYIE</sequence>
<comment type="caution">
    <text evidence="2">The sequence shown here is derived from an EMBL/GenBank/DDBJ whole genome shotgun (WGS) entry which is preliminary data.</text>
</comment>
<dbReference type="Proteomes" id="UP001187471">
    <property type="component" value="Unassembled WGS sequence"/>
</dbReference>
<proteinExistence type="predicted"/>
<reference evidence="2" key="1">
    <citation type="submission" date="2022-12" db="EMBL/GenBank/DDBJ databases">
        <title>Draft genome assemblies for two species of Escallonia (Escalloniales).</title>
        <authorList>
            <person name="Chanderbali A."/>
            <person name="Dervinis C."/>
            <person name="Anghel I."/>
            <person name="Soltis D."/>
            <person name="Soltis P."/>
            <person name="Zapata F."/>
        </authorList>
    </citation>
    <scope>NUCLEOTIDE SEQUENCE</scope>
    <source>
        <strain evidence="2">UCBG92.1500</strain>
        <tissue evidence="2">Leaf</tissue>
    </source>
</reference>
<keyword evidence="3" id="KW-1185">Reference proteome</keyword>